<evidence type="ECO:0000313" key="1">
    <source>
        <dbReference type="EMBL" id="SFR97686.1"/>
    </source>
</evidence>
<dbReference type="EMBL" id="FOZG01000002">
    <property type="protein sequence ID" value="SFR97686.1"/>
    <property type="molecule type" value="Genomic_DNA"/>
</dbReference>
<protein>
    <submittedName>
        <fullName evidence="1">Uncharacterized protein</fullName>
    </submittedName>
</protein>
<organism evidence="1 2">
    <name type="scientific">Sphingomonas jatrophae</name>
    <dbReference type="NCBI Taxonomy" id="1166337"/>
    <lineage>
        <taxon>Bacteria</taxon>
        <taxon>Pseudomonadati</taxon>
        <taxon>Pseudomonadota</taxon>
        <taxon>Alphaproteobacteria</taxon>
        <taxon>Sphingomonadales</taxon>
        <taxon>Sphingomonadaceae</taxon>
        <taxon>Sphingomonas</taxon>
    </lineage>
</organism>
<reference evidence="1 2" key="1">
    <citation type="submission" date="2016-10" db="EMBL/GenBank/DDBJ databases">
        <authorList>
            <person name="de Groot N.N."/>
        </authorList>
    </citation>
    <scope>NUCLEOTIDE SEQUENCE [LARGE SCALE GENOMIC DNA]</scope>
    <source>
        <strain evidence="1 2">S5-249</strain>
    </source>
</reference>
<dbReference type="RefSeq" id="WP_093314500.1">
    <property type="nucleotide sequence ID" value="NZ_FOZG01000002.1"/>
</dbReference>
<keyword evidence="2" id="KW-1185">Reference proteome</keyword>
<accession>A0A1I6L2L1</accession>
<dbReference type="OrthoDB" id="7407842at2"/>
<sequence length="313" mass="35552">MDEPADSDRFRHLDEREQRIAALRRDGHDVIDRQGRARAVLGKGSQSRVVVGSTPMRAPAPRHSSDVITEAEFRRMYEAVATANVQRMILNTFVTVSWSVGGVRHAGYAGHLHARFLELMRTWANYEGGRPKLPYGGIWVKEVGKVLGLHSHFLMHVPGEHFTSFRTWARRAAHKLAEVPAPDRRRVQPKERLILSTPLGDSTREQWKVFNYLMKGVDPEGILNLHQYGNTHLSLLLEEFDRRVVPQGVIEGPRVGRTRSLGPQALAAAERIWGKVHLWPDAYDLEDLRMGDHFLTHGELYAQLKVIRETGGF</sequence>
<name>A0A1I6L2L1_9SPHN</name>
<gene>
    <name evidence="1" type="ORF">SAMN05192580_2194</name>
</gene>
<evidence type="ECO:0000313" key="2">
    <source>
        <dbReference type="Proteomes" id="UP000198824"/>
    </source>
</evidence>
<proteinExistence type="predicted"/>
<dbReference type="Proteomes" id="UP000198824">
    <property type="component" value="Unassembled WGS sequence"/>
</dbReference>
<dbReference type="AlphaFoldDB" id="A0A1I6L2L1"/>